<proteinExistence type="predicted"/>
<accession>A0A412H712</accession>
<comment type="caution">
    <text evidence="1">The sequence shown here is derived from an EMBL/GenBank/DDBJ whole genome shotgun (WGS) entry which is preliminary data.</text>
</comment>
<name>A0A412H712_9BACT</name>
<dbReference type="Pfam" id="PF04170">
    <property type="entry name" value="NlpE"/>
    <property type="match status" value="1"/>
</dbReference>
<evidence type="ECO:0008006" key="3">
    <source>
        <dbReference type="Google" id="ProtNLM"/>
    </source>
</evidence>
<evidence type="ECO:0000313" key="2">
    <source>
        <dbReference type="Proteomes" id="UP000285750"/>
    </source>
</evidence>
<dbReference type="EMBL" id="QRUY01000010">
    <property type="protein sequence ID" value="RGS08332.1"/>
    <property type="molecule type" value="Genomic_DNA"/>
</dbReference>
<protein>
    <recommendedName>
        <fullName evidence="3">Copper resistance protein NlpE</fullName>
    </recommendedName>
</protein>
<organism evidence="1 2">
    <name type="scientific">Phocaeicola plebeius</name>
    <dbReference type="NCBI Taxonomy" id="310297"/>
    <lineage>
        <taxon>Bacteria</taxon>
        <taxon>Pseudomonadati</taxon>
        <taxon>Bacteroidota</taxon>
        <taxon>Bacteroidia</taxon>
        <taxon>Bacteroidales</taxon>
        <taxon>Bacteroidaceae</taxon>
        <taxon>Phocaeicola</taxon>
    </lineage>
</organism>
<dbReference type="Proteomes" id="UP000285750">
    <property type="component" value="Unassembled WGS sequence"/>
</dbReference>
<sequence>MTVMKKKLIIITVLVIALVTSYIFCGTDKNDTWIDSIKIEEYTAALSNKIDLDSIAGTYCGVLPPNVETTLILNADGTYLLIQTFKGKQHEQEKLRGSFHMLDGNILMLAHPSSGDNIFYKVRDANHIILIDSFGNEPKKENRDNYALIKK</sequence>
<dbReference type="InterPro" id="IPR007298">
    <property type="entry name" value="Cu-R_lipoprotein_NlpE"/>
</dbReference>
<dbReference type="Gene3D" id="2.40.128.640">
    <property type="match status" value="1"/>
</dbReference>
<evidence type="ECO:0000313" key="1">
    <source>
        <dbReference type="EMBL" id="RGS08332.1"/>
    </source>
</evidence>
<dbReference type="AlphaFoldDB" id="A0A412H712"/>
<gene>
    <name evidence="1" type="ORF">DWY14_05955</name>
</gene>
<reference evidence="1 2" key="1">
    <citation type="submission" date="2018-08" db="EMBL/GenBank/DDBJ databases">
        <title>A genome reference for cultivated species of the human gut microbiota.</title>
        <authorList>
            <person name="Zou Y."/>
            <person name="Xue W."/>
            <person name="Luo G."/>
        </authorList>
    </citation>
    <scope>NUCLEOTIDE SEQUENCE [LARGE SCALE GENOMIC DNA]</scope>
    <source>
        <strain evidence="1 2">AF24-16AC</strain>
    </source>
</reference>